<dbReference type="CDD" id="cd00063">
    <property type="entry name" value="FN3"/>
    <property type="match status" value="1"/>
</dbReference>
<dbReference type="AlphaFoldDB" id="Q2SBR8"/>
<dbReference type="PROSITE" id="PS50853">
    <property type="entry name" value="FN3"/>
    <property type="match status" value="1"/>
</dbReference>
<gene>
    <name evidence="2" type="ordered locus">HCH_05231</name>
</gene>
<dbReference type="eggNOG" id="ENOG502ZUJN">
    <property type="taxonomic scope" value="Bacteria"/>
</dbReference>
<dbReference type="HOGENOM" id="CLU_1658366_0_0_6"/>
<dbReference type="SUPFAM" id="SSF49265">
    <property type="entry name" value="Fibronectin type III"/>
    <property type="match status" value="1"/>
</dbReference>
<dbReference type="OrthoDB" id="6113780at2"/>
<keyword evidence="3" id="KW-1185">Reference proteome</keyword>
<protein>
    <submittedName>
        <fullName evidence="2">Protein containing fibronectin type III domain</fullName>
    </submittedName>
</protein>
<feature type="domain" description="Fibronectin type-III" evidence="1">
    <location>
        <begin position="60"/>
        <end position="159"/>
    </location>
</feature>
<sequence>MNQVNFEVKALSYLKSIFHRAKSNSRSITAILGFTLASALLTGCGGGGTGGASSGIDENTPQIAAAKQSTNYARSAFIFWEPPYTREDGSDIELYELEGYRVYHQHESDNDWQYTEVGDQQFEYAFSNLEKGVHYFAVTVLDINGMESEPSRIMTKKIL</sequence>
<dbReference type="Gene3D" id="2.60.40.10">
    <property type="entry name" value="Immunoglobulins"/>
    <property type="match status" value="1"/>
</dbReference>
<dbReference type="InterPro" id="IPR036116">
    <property type="entry name" value="FN3_sf"/>
</dbReference>
<dbReference type="EMBL" id="CP000155">
    <property type="protein sequence ID" value="ABC31906.1"/>
    <property type="molecule type" value="Genomic_DNA"/>
</dbReference>
<dbReference type="RefSeq" id="WP_011398970.1">
    <property type="nucleotide sequence ID" value="NC_007645.1"/>
</dbReference>
<accession>Q2SBR8</accession>
<dbReference type="KEGG" id="hch:HCH_05231"/>
<name>Q2SBR8_HAHCH</name>
<proteinExistence type="predicted"/>
<dbReference type="STRING" id="349521.HCH_05231"/>
<dbReference type="InterPro" id="IPR013783">
    <property type="entry name" value="Ig-like_fold"/>
</dbReference>
<dbReference type="Proteomes" id="UP000000238">
    <property type="component" value="Chromosome"/>
</dbReference>
<evidence type="ECO:0000313" key="2">
    <source>
        <dbReference type="EMBL" id="ABC31906.1"/>
    </source>
</evidence>
<organism evidence="2 3">
    <name type="scientific">Hahella chejuensis (strain KCTC 2396)</name>
    <dbReference type="NCBI Taxonomy" id="349521"/>
    <lineage>
        <taxon>Bacteria</taxon>
        <taxon>Pseudomonadati</taxon>
        <taxon>Pseudomonadota</taxon>
        <taxon>Gammaproteobacteria</taxon>
        <taxon>Oceanospirillales</taxon>
        <taxon>Hahellaceae</taxon>
        <taxon>Hahella</taxon>
    </lineage>
</organism>
<dbReference type="InterPro" id="IPR003961">
    <property type="entry name" value="FN3_dom"/>
</dbReference>
<reference evidence="2 3" key="1">
    <citation type="journal article" date="2005" name="Nucleic Acids Res.">
        <title>Genomic blueprint of Hahella chejuensis, a marine microbe producing an algicidal agent.</title>
        <authorList>
            <person name="Jeong H."/>
            <person name="Yim J.H."/>
            <person name="Lee C."/>
            <person name="Choi S.-H."/>
            <person name="Park Y.K."/>
            <person name="Yoon S.H."/>
            <person name="Hur C.-G."/>
            <person name="Kang H.-Y."/>
            <person name="Kim D."/>
            <person name="Lee H.H."/>
            <person name="Park K.H."/>
            <person name="Park S.-H."/>
            <person name="Park H.-S."/>
            <person name="Lee H.K."/>
            <person name="Oh T.K."/>
            <person name="Kim J.F."/>
        </authorList>
    </citation>
    <scope>NUCLEOTIDE SEQUENCE [LARGE SCALE GENOMIC DNA]</scope>
    <source>
        <strain evidence="2 3">KCTC 2396</strain>
    </source>
</reference>
<evidence type="ECO:0000313" key="3">
    <source>
        <dbReference type="Proteomes" id="UP000000238"/>
    </source>
</evidence>
<evidence type="ECO:0000259" key="1">
    <source>
        <dbReference type="PROSITE" id="PS50853"/>
    </source>
</evidence>